<keyword evidence="2" id="KW-0012">Acyltransferase</keyword>
<dbReference type="EMBL" id="CP042436">
    <property type="protein sequence ID" value="QEC63450.1"/>
    <property type="molecule type" value="Genomic_DNA"/>
</dbReference>
<gene>
    <name evidence="4" type="ORF">FRZ54_12970</name>
</gene>
<keyword evidence="5" id="KW-1185">Reference proteome</keyword>
<dbReference type="CDD" id="cd04301">
    <property type="entry name" value="NAT_SF"/>
    <property type="match status" value="1"/>
</dbReference>
<evidence type="ECO:0000313" key="5">
    <source>
        <dbReference type="Proteomes" id="UP000321479"/>
    </source>
</evidence>
<accession>A0A5B8UWE3</accession>
<dbReference type="Gene3D" id="3.40.630.30">
    <property type="match status" value="1"/>
</dbReference>
<dbReference type="Proteomes" id="UP000321479">
    <property type="component" value="Chromosome"/>
</dbReference>
<dbReference type="InterPro" id="IPR050832">
    <property type="entry name" value="Bact_Acetyltransf"/>
</dbReference>
<dbReference type="SUPFAM" id="SSF55729">
    <property type="entry name" value="Acyl-CoA N-acyltransferases (Nat)"/>
    <property type="match status" value="1"/>
</dbReference>
<protein>
    <submittedName>
        <fullName evidence="4">GNAT family N-acetyltransferase</fullName>
    </submittedName>
</protein>
<proteinExistence type="predicted"/>
<evidence type="ECO:0000256" key="2">
    <source>
        <dbReference type="ARBA" id="ARBA00023315"/>
    </source>
</evidence>
<dbReference type="Pfam" id="PF00583">
    <property type="entry name" value="Acetyltransf_1"/>
    <property type="match status" value="1"/>
</dbReference>
<evidence type="ECO:0000256" key="1">
    <source>
        <dbReference type="ARBA" id="ARBA00022679"/>
    </source>
</evidence>
<evidence type="ECO:0000259" key="3">
    <source>
        <dbReference type="PROSITE" id="PS51186"/>
    </source>
</evidence>
<dbReference type="AlphaFoldDB" id="A0A5B8UWE3"/>
<dbReference type="RefSeq" id="WP_147032026.1">
    <property type="nucleotide sequence ID" value="NZ_CP042436.1"/>
</dbReference>
<organism evidence="4 5">
    <name type="scientific">Mucilaginibacter ginsenosidivorans</name>
    <dbReference type="NCBI Taxonomy" id="398053"/>
    <lineage>
        <taxon>Bacteria</taxon>
        <taxon>Pseudomonadati</taxon>
        <taxon>Bacteroidota</taxon>
        <taxon>Sphingobacteriia</taxon>
        <taxon>Sphingobacteriales</taxon>
        <taxon>Sphingobacteriaceae</taxon>
        <taxon>Mucilaginibacter</taxon>
    </lineage>
</organism>
<dbReference type="InterPro" id="IPR016181">
    <property type="entry name" value="Acyl_CoA_acyltransferase"/>
</dbReference>
<dbReference type="PANTHER" id="PTHR43877">
    <property type="entry name" value="AMINOALKYLPHOSPHONATE N-ACETYLTRANSFERASE-RELATED-RELATED"/>
    <property type="match status" value="1"/>
</dbReference>
<name>A0A5B8UWE3_9SPHI</name>
<dbReference type="PROSITE" id="PS51186">
    <property type="entry name" value="GNAT"/>
    <property type="match status" value="1"/>
</dbReference>
<keyword evidence="1 4" id="KW-0808">Transferase</keyword>
<reference evidence="4 5" key="1">
    <citation type="journal article" date="2017" name="Curr. Microbiol.">
        <title>Mucilaginibacter ginsenosidivorans sp. nov., Isolated from Soil of Ginseng Field.</title>
        <authorList>
            <person name="Kim M.M."/>
            <person name="Siddiqi M.Z."/>
            <person name="Im W.T."/>
        </authorList>
    </citation>
    <scope>NUCLEOTIDE SEQUENCE [LARGE SCALE GENOMIC DNA]</scope>
    <source>
        <strain evidence="4 5">Gsoil 3017</strain>
    </source>
</reference>
<sequence length="149" mass="16732">MEIKRIGVDEAGIVTDLFDRYRQFYEQPADRELAGRYISQRLANNESVIFVAIADGTPAGFTQLYPTYSSVRACKNWILNDLYVDENHRKKGIGEALIRTAIAFAKAAGAADLQLETATDNHTAQRLYEAIGFEKQEQGTGFFLYKISV</sequence>
<evidence type="ECO:0000313" key="4">
    <source>
        <dbReference type="EMBL" id="QEC63450.1"/>
    </source>
</evidence>
<dbReference type="InterPro" id="IPR000182">
    <property type="entry name" value="GNAT_dom"/>
</dbReference>
<feature type="domain" description="N-acetyltransferase" evidence="3">
    <location>
        <begin position="1"/>
        <end position="149"/>
    </location>
</feature>
<dbReference type="KEGG" id="mgin:FRZ54_12970"/>
<dbReference type="OrthoDB" id="9792929at2"/>
<dbReference type="GO" id="GO:0016747">
    <property type="term" value="F:acyltransferase activity, transferring groups other than amino-acyl groups"/>
    <property type="evidence" value="ECO:0007669"/>
    <property type="project" value="InterPro"/>
</dbReference>